<evidence type="ECO:0000313" key="1">
    <source>
        <dbReference type="EMBL" id="MBD8024874.1"/>
    </source>
</evidence>
<dbReference type="EMBL" id="JACSPM010000006">
    <property type="protein sequence ID" value="MBD8024874.1"/>
    <property type="molecule type" value="Genomic_DNA"/>
</dbReference>
<dbReference type="Proteomes" id="UP000602532">
    <property type="component" value="Unassembled WGS sequence"/>
</dbReference>
<reference evidence="1 2" key="1">
    <citation type="submission" date="2020-08" db="EMBL/GenBank/DDBJ databases">
        <title>A Genomic Blueprint of the Chicken Gut Microbiome.</title>
        <authorList>
            <person name="Gilroy R."/>
            <person name="Ravi A."/>
            <person name="Getino M."/>
            <person name="Pursley I."/>
            <person name="Horton D.L."/>
            <person name="Alikhan N.-F."/>
            <person name="Baker D."/>
            <person name="Gharbi K."/>
            <person name="Hall N."/>
            <person name="Watson M."/>
            <person name="Adriaenssens E.M."/>
            <person name="Foster-Nyarko E."/>
            <person name="Jarju S."/>
            <person name="Secka A."/>
            <person name="Antonio M."/>
            <person name="Oren A."/>
            <person name="Chaudhuri R."/>
            <person name="La Ragione R.M."/>
            <person name="Hildebrand F."/>
            <person name="Pallen M.J."/>
        </authorList>
    </citation>
    <scope>NUCLEOTIDE SEQUENCE [LARGE SCALE GENOMIC DNA]</scope>
    <source>
        <strain evidence="1 2">Sa1CUA4</strain>
    </source>
</reference>
<evidence type="ECO:0000313" key="2">
    <source>
        <dbReference type="Proteomes" id="UP000602532"/>
    </source>
</evidence>
<dbReference type="RefSeq" id="WP_191767207.1">
    <property type="nucleotide sequence ID" value="NZ_JACSPM010000006.1"/>
</dbReference>
<gene>
    <name evidence="1" type="ORF">H9622_14920</name>
</gene>
<proteinExistence type="predicted"/>
<sequence>MNPPHTLLEENPVRRARLRKYTLDDLNRRWVAGTPVVYIGKAMGQEGLRDRLKPFSKKSASHSGGRAIWQLQEADSLLVCWKETPGYPADRVEDDLIDQFKAVYGLTPFANVREGGHH</sequence>
<evidence type="ECO:0008006" key="3">
    <source>
        <dbReference type="Google" id="ProtNLM"/>
    </source>
</evidence>
<protein>
    <recommendedName>
        <fullName evidence="3">GIY-YIG nuclease family protein</fullName>
    </recommendedName>
</protein>
<keyword evidence="2" id="KW-1185">Reference proteome</keyword>
<accession>A0ABR8X6D0</accession>
<comment type="caution">
    <text evidence="1">The sequence shown here is derived from an EMBL/GenBank/DDBJ whole genome shotgun (WGS) entry which is preliminary data.</text>
</comment>
<organism evidence="1 2">
    <name type="scientific">Microbacterium gallinarum</name>
    <dbReference type="NCBI Taxonomy" id="2762209"/>
    <lineage>
        <taxon>Bacteria</taxon>
        <taxon>Bacillati</taxon>
        <taxon>Actinomycetota</taxon>
        <taxon>Actinomycetes</taxon>
        <taxon>Micrococcales</taxon>
        <taxon>Microbacteriaceae</taxon>
        <taxon>Microbacterium</taxon>
    </lineage>
</organism>
<name>A0ABR8X6D0_9MICO</name>